<feature type="region of interest" description="Disordered" evidence="1">
    <location>
        <begin position="69"/>
        <end position="104"/>
    </location>
</feature>
<keyword evidence="2" id="KW-0812">Transmembrane</keyword>
<dbReference type="Proteomes" id="UP000694851">
    <property type="component" value="Unplaced"/>
</dbReference>
<sequence>MEYHPDLENLDEDGYTQLDFSSRSVPRRPVISKKGTFGVSHWRCIAVTLGILCLVLLVIAVVLGITGLWRSNSGSNPLKNDNFPPRNKGNHSQPTQSSLEHSVA</sequence>
<evidence type="ECO:0000256" key="1">
    <source>
        <dbReference type="SAM" id="MobiDB-lite"/>
    </source>
</evidence>
<feature type="non-terminal residue" evidence="4">
    <location>
        <position position="104"/>
    </location>
</feature>
<dbReference type="GO" id="GO:0045087">
    <property type="term" value="P:innate immune response"/>
    <property type="evidence" value="ECO:0007669"/>
    <property type="project" value="TreeGrafter"/>
</dbReference>
<keyword evidence="2" id="KW-1133">Transmembrane helix</keyword>
<keyword evidence="2" id="KW-0472">Membrane</keyword>
<evidence type="ECO:0000256" key="2">
    <source>
        <dbReference type="SAM" id="Phobius"/>
    </source>
</evidence>
<dbReference type="GeneID" id="109375262"/>
<accession>A0A8B7QDH7</accession>
<dbReference type="GO" id="GO:0006910">
    <property type="term" value="P:phagocytosis, recognition"/>
    <property type="evidence" value="ECO:0007669"/>
    <property type="project" value="TreeGrafter"/>
</dbReference>
<organism evidence="3 4">
    <name type="scientific">Hipposideros armiger</name>
    <name type="common">Great Himalayan leaf-nosed bat</name>
    <dbReference type="NCBI Taxonomy" id="186990"/>
    <lineage>
        <taxon>Eukaryota</taxon>
        <taxon>Metazoa</taxon>
        <taxon>Chordata</taxon>
        <taxon>Craniata</taxon>
        <taxon>Vertebrata</taxon>
        <taxon>Euteleostomi</taxon>
        <taxon>Mammalia</taxon>
        <taxon>Eutheria</taxon>
        <taxon>Laurasiatheria</taxon>
        <taxon>Chiroptera</taxon>
        <taxon>Yinpterochiroptera</taxon>
        <taxon>Rhinolophoidea</taxon>
        <taxon>Hipposideridae</taxon>
        <taxon>Hipposideros</taxon>
    </lineage>
</organism>
<dbReference type="OrthoDB" id="2142683at2759"/>
<feature type="transmembrane region" description="Helical" evidence="2">
    <location>
        <begin position="45"/>
        <end position="69"/>
    </location>
</feature>
<dbReference type="PANTHER" id="PTHR47218:SF1">
    <property type="entry name" value="C-TYPE LECTIN DOMAIN FAMILY 7 MEMBER A"/>
    <property type="match status" value="1"/>
</dbReference>
<proteinExistence type="predicted"/>
<keyword evidence="3" id="KW-1185">Reference proteome</keyword>
<gene>
    <name evidence="4" type="primary">LOC109375262</name>
</gene>
<dbReference type="PANTHER" id="PTHR47218">
    <property type="entry name" value="C-TYPE LECTIN DOMAIN FAMILY 7 MEMBER A"/>
    <property type="match status" value="1"/>
</dbReference>
<reference evidence="4" key="1">
    <citation type="submission" date="2025-08" db="UniProtKB">
        <authorList>
            <consortium name="RefSeq"/>
        </authorList>
    </citation>
    <scope>IDENTIFICATION</scope>
    <source>
        <tissue evidence="4">Muscle</tissue>
    </source>
</reference>
<dbReference type="GO" id="GO:0071226">
    <property type="term" value="P:cellular response to molecule of fungal origin"/>
    <property type="evidence" value="ECO:0007669"/>
    <property type="project" value="InterPro"/>
</dbReference>
<dbReference type="GO" id="GO:0009986">
    <property type="term" value="C:cell surface"/>
    <property type="evidence" value="ECO:0007669"/>
    <property type="project" value="TreeGrafter"/>
</dbReference>
<dbReference type="RefSeq" id="XP_019486097.1">
    <property type="nucleotide sequence ID" value="XM_019630552.1"/>
</dbReference>
<dbReference type="GO" id="GO:0002720">
    <property type="term" value="P:positive regulation of cytokine production involved in immune response"/>
    <property type="evidence" value="ECO:0007669"/>
    <property type="project" value="TreeGrafter"/>
</dbReference>
<dbReference type="GO" id="GO:0001872">
    <property type="term" value="F:(1-&gt;3)-beta-D-glucan binding"/>
    <property type="evidence" value="ECO:0007669"/>
    <property type="project" value="InterPro"/>
</dbReference>
<dbReference type="GO" id="GO:0038187">
    <property type="term" value="F:pattern recognition receptor activity"/>
    <property type="evidence" value="ECO:0007669"/>
    <property type="project" value="TreeGrafter"/>
</dbReference>
<protein>
    <submittedName>
        <fullName evidence="4">C-type lectin domain family 7 member A-like</fullName>
    </submittedName>
</protein>
<feature type="compositionally biased region" description="Polar residues" evidence="1">
    <location>
        <begin position="90"/>
        <end position="104"/>
    </location>
</feature>
<evidence type="ECO:0000313" key="3">
    <source>
        <dbReference type="Proteomes" id="UP000694851"/>
    </source>
</evidence>
<dbReference type="InterPro" id="IPR042808">
    <property type="entry name" value="CLEC7A"/>
</dbReference>
<feature type="compositionally biased region" description="Polar residues" evidence="1">
    <location>
        <begin position="69"/>
        <end position="79"/>
    </location>
</feature>
<evidence type="ECO:0000313" key="4">
    <source>
        <dbReference type="RefSeq" id="XP_019486097.1"/>
    </source>
</evidence>
<name>A0A8B7QDH7_HIPAR</name>
<dbReference type="AlphaFoldDB" id="A0A8B7QDH7"/>
<dbReference type="KEGG" id="hai:109375262"/>
<dbReference type="GO" id="GO:0043122">
    <property type="term" value="P:regulation of canonical NF-kappaB signal transduction"/>
    <property type="evidence" value="ECO:0007669"/>
    <property type="project" value="TreeGrafter"/>
</dbReference>